<gene>
    <name evidence="2" type="ORF">B0H17DRAFT_1128911</name>
</gene>
<protein>
    <submittedName>
        <fullName evidence="2">Uncharacterized protein</fullName>
    </submittedName>
</protein>
<reference evidence="2" key="1">
    <citation type="submission" date="2023-03" db="EMBL/GenBank/DDBJ databases">
        <title>Massive genome expansion in bonnet fungi (Mycena s.s.) driven by repeated elements and novel gene families across ecological guilds.</title>
        <authorList>
            <consortium name="Lawrence Berkeley National Laboratory"/>
            <person name="Harder C.B."/>
            <person name="Miyauchi S."/>
            <person name="Viragh M."/>
            <person name="Kuo A."/>
            <person name="Thoen E."/>
            <person name="Andreopoulos B."/>
            <person name="Lu D."/>
            <person name="Skrede I."/>
            <person name="Drula E."/>
            <person name="Henrissat B."/>
            <person name="Morin E."/>
            <person name="Kohler A."/>
            <person name="Barry K."/>
            <person name="LaButti K."/>
            <person name="Morin E."/>
            <person name="Salamov A."/>
            <person name="Lipzen A."/>
            <person name="Mereny Z."/>
            <person name="Hegedus B."/>
            <person name="Baldrian P."/>
            <person name="Stursova M."/>
            <person name="Weitz H."/>
            <person name="Taylor A."/>
            <person name="Grigoriev I.V."/>
            <person name="Nagy L.G."/>
            <person name="Martin F."/>
            <person name="Kauserud H."/>
        </authorList>
    </citation>
    <scope>NUCLEOTIDE SEQUENCE</scope>
    <source>
        <strain evidence="2">CBHHK067</strain>
    </source>
</reference>
<dbReference type="Proteomes" id="UP001221757">
    <property type="component" value="Unassembled WGS sequence"/>
</dbReference>
<keyword evidence="3" id="KW-1185">Reference proteome</keyword>
<sequence>MAETGQSLVGLGQKLEFKCCGQSPIDVAGIEATDETCAALPGAVRPNAASFRVLLGPTVMIASPPPTRSWCETPKASLTECERDLQVIHYSRAELNLIERFTMFHKSKPQDSLRAKLRLRVRQRSTLLAQWQAHEPRTAVREMDVPREDVEGHGRVADGRGKQGGAQPSSYGSGITEVVD</sequence>
<feature type="region of interest" description="Disordered" evidence="1">
    <location>
        <begin position="143"/>
        <end position="180"/>
    </location>
</feature>
<evidence type="ECO:0000313" key="3">
    <source>
        <dbReference type="Proteomes" id="UP001221757"/>
    </source>
</evidence>
<evidence type="ECO:0000313" key="2">
    <source>
        <dbReference type="EMBL" id="KAJ7700503.1"/>
    </source>
</evidence>
<accession>A0AAD7GLG0</accession>
<dbReference type="AlphaFoldDB" id="A0AAD7GLG0"/>
<evidence type="ECO:0000256" key="1">
    <source>
        <dbReference type="SAM" id="MobiDB-lite"/>
    </source>
</evidence>
<feature type="compositionally biased region" description="Basic and acidic residues" evidence="1">
    <location>
        <begin position="143"/>
        <end position="161"/>
    </location>
</feature>
<comment type="caution">
    <text evidence="2">The sequence shown here is derived from an EMBL/GenBank/DDBJ whole genome shotgun (WGS) entry which is preliminary data.</text>
</comment>
<proteinExistence type="predicted"/>
<dbReference type="EMBL" id="JARKIE010000020">
    <property type="protein sequence ID" value="KAJ7700503.1"/>
    <property type="molecule type" value="Genomic_DNA"/>
</dbReference>
<name>A0AAD7GLG0_MYCRO</name>
<organism evidence="2 3">
    <name type="scientific">Mycena rosella</name>
    <name type="common">Pink bonnet</name>
    <name type="synonym">Agaricus rosellus</name>
    <dbReference type="NCBI Taxonomy" id="1033263"/>
    <lineage>
        <taxon>Eukaryota</taxon>
        <taxon>Fungi</taxon>
        <taxon>Dikarya</taxon>
        <taxon>Basidiomycota</taxon>
        <taxon>Agaricomycotina</taxon>
        <taxon>Agaricomycetes</taxon>
        <taxon>Agaricomycetidae</taxon>
        <taxon>Agaricales</taxon>
        <taxon>Marasmiineae</taxon>
        <taxon>Mycenaceae</taxon>
        <taxon>Mycena</taxon>
    </lineage>
</organism>